<feature type="signal peptide" evidence="2">
    <location>
        <begin position="1"/>
        <end position="36"/>
    </location>
</feature>
<evidence type="ECO:0000256" key="1">
    <source>
        <dbReference type="SAM" id="MobiDB-lite"/>
    </source>
</evidence>
<dbReference type="AlphaFoldDB" id="A0A166HHX8"/>
<keyword evidence="2" id="KW-0732">Signal</keyword>
<feature type="domain" description="TPM" evidence="3">
    <location>
        <begin position="47"/>
        <end position="141"/>
    </location>
</feature>
<feature type="compositionally biased region" description="Low complexity" evidence="1">
    <location>
        <begin position="165"/>
        <end position="180"/>
    </location>
</feature>
<dbReference type="InterPro" id="IPR007621">
    <property type="entry name" value="TPM_dom"/>
</dbReference>
<organism evidence="4 5">
    <name type="scientific">Rathayibacter tanaceti</name>
    <dbReference type="NCBI Taxonomy" id="1671680"/>
    <lineage>
        <taxon>Bacteria</taxon>
        <taxon>Bacillati</taxon>
        <taxon>Actinomycetota</taxon>
        <taxon>Actinomycetes</taxon>
        <taxon>Micrococcales</taxon>
        <taxon>Microbacteriaceae</taxon>
        <taxon>Rathayibacter</taxon>
    </lineage>
</organism>
<protein>
    <recommendedName>
        <fullName evidence="3">TPM domain-containing protein</fullName>
    </recommendedName>
</protein>
<dbReference type="Gene3D" id="3.10.310.50">
    <property type="match status" value="1"/>
</dbReference>
<proteinExistence type="predicted"/>
<dbReference type="Proteomes" id="UP000076717">
    <property type="component" value="Unassembled WGS sequence"/>
</dbReference>
<evidence type="ECO:0000313" key="5">
    <source>
        <dbReference type="Proteomes" id="UP000076717"/>
    </source>
</evidence>
<dbReference type="RefSeq" id="WP_068211951.1">
    <property type="nucleotide sequence ID" value="NZ_LIIN01000084.1"/>
</dbReference>
<evidence type="ECO:0000313" key="4">
    <source>
        <dbReference type="EMBL" id="KZX20625.1"/>
    </source>
</evidence>
<feature type="chain" id="PRO_5007874582" description="TPM domain-containing protein" evidence="2">
    <location>
        <begin position="37"/>
        <end position="180"/>
    </location>
</feature>
<keyword evidence="5" id="KW-1185">Reference proteome</keyword>
<comment type="caution">
    <text evidence="4">The sequence shown here is derived from an EMBL/GenBank/DDBJ whole genome shotgun (WGS) entry which is preliminary data.</text>
</comment>
<sequence>MPARPHHPARSRLVPTLVALLAAAALALVPATAAVAEPPVSFSSSPVLDTVGALSTAETAEVEQAASELYDAHGVQLFVAFVDTFSDPADRTAWAERTATLNGLGTDDVLLAVAVDGRQYQLSVADSVALDEGQCRRSRRTTSSRASWPATGREPPSPRPTGSVSASTRRAPPRRSAPAS</sequence>
<feature type="region of interest" description="Disordered" evidence="1">
    <location>
        <begin position="133"/>
        <end position="180"/>
    </location>
</feature>
<accession>A0A166HHX8</accession>
<dbReference type="EMBL" id="LIIN01000084">
    <property type="protein sequence ID" value="KZX20625.1"/>
    <property type="molecule type" value="Genomic_DNA"/>
</dbReference>
<reference evidence="4 5" key="1">
    <citation type="submission" date="2015-08" db="EMBL/GenBank/DDBJ databases">
        <title>Draft Genome Sequence of Rathayibacter sp. Strain VKM Ac-2596 Isolated from Leaf Gall Induced by Plant-Parasitic Nematodes.</title>
        <authorList>
            <person name="Vasilenko O.V."/>
            <person name="Starodumova I.P."/>
            <person name="Tarlachkov S.V."/>
            <person name="Dorofeeva L.V."/>
            <person name="Evtushenko L.I."/>
        </authorList>
    </citation>
    <scope>NUCLEOTIDE SEQUENCE [LARGE SCALE GENOMIC DNA]</scope>
    <source>
        <strain evidence="4 5">VKM Ac-2596</strain>
    </source>
</reference>
<gene>
    <name evidence="4" type="ORF">ACH61_02274</name>
</gene>
<evidence type="ECO:0000259" key="3">
    <source>
        <dbReference type="Pfam" id="PF04536"/>
    </source>
</evidence>
<evidence type="ECO:0000256" key="2">
    <source>
        <dbReference type="SAM" id="SignalP"/>
    </source>
</evidence>
<name>A0A166HHX8_9MICO</name>
<dbReference type="Pfam" id="PF04536">
    <property type="entry name" value="TPM_phosphatase"/>
    <property type="match status" value="1"/>
</dbReference>